<evidence type="ECO:0000313" key="1">
    <source>
        <dbReference type="EMBL" id="KAG0584943.1"/>
    </source>
</evidence>
<name>A0A8T0IRC8_CERPU</name>
<dbReference type="Proteomes" id="UP000822688">
    <property type="component" value="Chromosome 3"/>
</dbReference>
<evidence type="ECO:0000313" key="2">
    <source>
        <dbReference type="Proteomes" id="UP000822688"/>
    </source>
</evidence>
<keyword evidence="2" id="KW-1185">Reference proteome</keyword>
<reference evidence="1" key="1">
    <citation type="submission" date="2020-06" db="EMBL/GenBank/DDBJ databases">
        <title>WGS assembly of Ceratodon purpureus strain R40.</title>
        <authorList>
            <person name="Carey S.B."/>
            <person name="Jenkins J."/>
            <person name="Shu S."/>
            <person name="Lovell J.T."/>
            <person name="Sreedasyam A."/>
            <person name="Maumus F."/>
            <person name="Tiley G.P."/>
            <person name="Fernandez-Pozo N."/>
            <person name="Barry K."/>
            <person name="Chen C."/>
            <person name="Wang M."/>
            <person name="Lipzen A."/>
            <person name="Daum C."/>
            <person name="Saski C.A."/>
            <person name="Payton A.C."/>
            <person name="Mcbreen J.C."/>
            <person name="Conrad R.E."/>
            <person name="Kollar L.M."/>
            <person name="Olsson S."/>
            <person name="Huttunen S."/>
            <person name="Landis J.B."/>
            <person name="Wickett N.J."/>
            <person name="Johnson M.G."/>
            <person name="Rensing S.A."/>
            <person name="Grimwood J."/>
            <person name="Schmutz J."/>
            <person name="Mcdaniel S.F."/>
        </authorList>
    </citation>
    <scope>NUCLEOTIDE SEQUENCE</scope>
    <source>
        <strain evidence="1">R40</strain>
    </source>
</reference>
<proteinExistence type="predicted"/>
<dbReference type="EMBL" id="CM026423">
    <property type="protein sequence ID" value="KAG0584943.1"/>
    <property type="molecule type" value="Genomic_DNA"/>
</dbReference>
<protein>
    <submittedName>
        <fullName evidence="1">Uncharacterized protein</fullName>
    </submittedName>
</protein>
<comment type="caution">
    <text evidence="1">The sequence shown here is derived from an EMBL/GenBank/DDBJ whole genome shotgun (WGS) entry which is preliminary data.</text>
</comment>
<organism evidence="1 2">
    <name type="scientific">Ceratodon purpureus</name>
    <name type="common">Fire moss</name>
    <name type="synonym">Dicranum purpureum</name>
    <dbReference type="NCBI Taxonomy" id="3225"/>
    <lineage>
        <taxon>Eukaryota</taxon>
        <taxon>Viridiplantae</taxon>
        <taxon>Streptophyta</taxon>
        <taxon>Embryophyta</taxon>
        <taxon>Bryophyta</taxon>
        <taxon>Bryophytina</taxon>
        <taxon>Bryopsida</taxon>
        <taxon>Dicranidae</taxon>
        <taxon>Pseudoditrichales</taxon>
        <taxon>Ditrichaceae</taxon>
        <taxon>Ceratodon</taxon>
    </lineage>
</organism>
<sequence>MVVGDGGGGDGESRGGSCGIFGGGPRTAGWLAVSERCGRAYVVPAVPGRLKLAISGKRRFTRLLRFPAVGFASPRLNYQSILRLYY</sequence>
<accession>A0A8T0IRC8</accession>
<dbReference type="AlphaFoldDB" id="A0A8T0IRC8"/>
<gene>
    <name evidence="1" type="ORF">KC19_3G245500</name>
</gene>